<dbReference type="PANTHER" id="PTHR11017">
    <property type="entry name" value="LEUCINE-RICH REPEAT-CONTAINING PROTEIN"/>
    <property type="match status" value="1"/>
</dbReference>
<dbReference type="SUPFAM" id="SSF52200">
    <property type="entry name" value="Toll/Interleukin receptor TIR domain"/>
    <property type="match status" value="1"/>
</dbReference>
<gene>
    <name evidence="2" type="ORF">EUGRSUZ_H02138</name>
</gene>
<proteinExistence type="predicted"/>
<protein>
    <recommendedName>
        <fullName evidence="1">TIR domain-containing protein</fullName>
    </recommendedName>
</protein>
<dbReference type="Pfam" id="PF01582">
    <property type="entry name" value="TIR"/>
    <property type="match status" value="1"/>
</dbReference>
<dbReference type="InterPro" id="IPR042197">
    <property type="entry name" value="Apaf_helical"/>
</dbReference>
<dbReference type="Pfam" id="PF00931">
    <property type="entry name" value="NB-ARC"/>
    <property type="match status" value="1"/>
</dbReference>
<dbReference type="InterPro" id="IPR044974">
    <property type="entry name" value="Disease_R_plants"/>
</dbReference>
<dbReference type="Gene3D" id="3.40.50.10140">
    <property type="entry name" value="Toll/interleukin-1 receptor homology (TIR) domain"/>
    <property type="match status" value="1"/>
</dbReference>
<dbReference type="GO" id="GO:0043531">
    <property type="term" value="F:ADP binding"/>
    <property type="evidence" value="ECO:0007669"/>
    <property type="project" value="InterPro"/>
</dbReference>
<dbReference type="STRING" id="71139.A0A059AZZ4"/>
<dbReference type="EMBL" id="KK198760">
    <property type="protein sequence ID" value="KCW59418.1"/>
    <property type="molecule type" value="Genomic_DNA"/>
</dbReference>
<dbReference type="PRINTS" id="PR00364">
    <property type="entry name" value="DISEASERSIST"/>
</dbReference>
<sequence>MSSSSSSSEAKWDVFLSFRGEDVRRGFLADLHTEDLRPGDQISPALTKANEESRIAVLVFSENYASSRWCLDELVKVMECKRLKGQLVLPVFYGVEPREVRGQRESYGKALARHEEKLGKGSERVEKWRQGLIEAANLSGWHYVDAQSQDENEFIEKIVKVISNIVARAPLSVAKYPVGVGCRVEKVMSLLNMGSDDVRMIGIWATGGVGKTTIANDVYNRIYSQFDGCSFLANVRETSDRLGLVHLQEKLLREILWKESITVLNVYGGANLIRDRLRCRKIMLVLDDVDHGKQLNALAGKCEWFGKGSRIIVATRDKHVLTSHRIDLVYEVEPLDHVEAFELLSSHAFPRNQTKDIHRHLIYNILDYANGLPLAIEVLGGLLCGRSRGEWESKLEELAKSPLKDINKVLKISFDGTNAVKGIVLQLPSQGELHIGRGAFTRMRRLKLLILSNARISGGPVCLPDDLRWLEWHRCHSATLEFSAGPKKLVCFDVSGSQIKKFRGYLKVRHKWFN</sequence>
<dbReference type="eggNOG" id="ENOG502R4BG">
    <property type="taxonomic scope" value="Eukaryota"/>
</dbReference>
<dbReference type="Gene3D" id="3.40.50.300">
    <property type="entry name" value="P-loop containing nucleotide triphosphate hydrolases"/>
    <property type="match status" value="1"/>
</dbReference>
<dbReference type="InParanoid" id="A0A059AZZ4"/>
<evidence type="ECO:0000259" key="1">
    <source>
        <dbReference type="PROSITE" id="PS50104"/>
    </source>
</evidence>
<dbReference type="AlphaFoldDB" id="A0A059AZZ4"/>
<evidence type="ECO:0000313" key="2">
    <source>
        <dbReference type="EMBL" id="KCW59418.1"/>
    </source>
</evidence>
<dbReference type="GO" id="GO:0006952">
    <property type="term" value="P:defense response"/>
    <property type="evidence" value="ECO:0007669"/>
    <property type="project" value="InterPro"/>
</dbReference>
<dbReference type="PROSITE" id="PS50104">
    <property type="entry name" value="TIR"/>
    <property type="match status" value="1"/>
</dbReference>
<name>A0A059AZZ4_EUCGR</name>
<reference evidence="2" key="1">
    <citation type="submission" date="2013-07" db="EMBL/GenBank/DDBJ databases">
        <title>The genome of Eucalyptus grandis.</title>
        <authorList>
            <person name="Schmutz J."/>
            <person name="Hayes R."/>
            <person name="Myburg A."/>
            <person name="Tuskan G."/>
            <person name="Grattapaglia D."/>
            <person name="Rokhsar D.S."/>
        </authorList>
    </citation>
    <scope>NUCLEOTIDE SEQUENCE</scope>
    <source>
        <tissue evidence="2">Leaf extractions</tissue>
    </source>
</reference>
<feature type="domain" description="TIR" evidence="1">
    <location>
        <begin position="1"/>
        <end position="166"/>
    </location>
</feature>
<dbReference type="PANTHER" id="PTHR11017:SF570">
    <property type="entry name" value="DISEASE RESISTANCE PROTEIN (TIR-NBS CLASS)-RELATED"/>
    <property type="match status" value="1"/>
</dbReference>
<dbReference type="InterPro" id="IPR000157">
    <property type="entry name" value="TIR_dom"/>
</dbReference>
<dbReference type="InterPro" id="IPR002182">
    <property type="entry name" value="NB-ARC"/>
</dbReference>
<dbReference type="SMART" id="SM00255">
    <property type="entry name" value="TIR"/>
    <property type="match status" value="1"/>
</dbReference>
<dbReference type="InterPro" id="IPR035897">
    <property type="entry name" value="Toll_tir_struct_dom_sf"/>
</dbReference>
<dbReference type="Gramene" id="KCW59418">
    <property type="protein sequence ID" value="KCW59418"/>
    <property type="gene ID" value="EUGRSUZ_H02138"/>
</dbReference>
<accession>A0A059AZZ4</accession>
<dbReference type="InterPro" id="IPR027417">
    <property type="entry name" value="P-loop_NTPase"/>
</dbReference>
<dbReference type="SUPFAM" id="SSF52540">
    <property type="entry name" value="P-loop containing nucleoside triphosphate hydrolases"/>
    <property type="match status" value="1"/>
</dbReference>
<organism evidence="2">
    <name type="scientific">Eucalyptus grandis</name>
    <name type="common">Flooded gum</name>
    <dbReference type="NCBI Taxonomy" id="71139"/>
    <lineage>
        <taxon>Eukaryota</taxon>
        <taxon>Viridiplantae</taxon>
        <taxon>Streptophyta</taxon>
        <taxon>Embryophyta</taxon>
        <taxon>Tracheophyta</taxon>
        <taxon>Spermatophyta</taxon>
        <taxon>Magnoliopsida</taxon>
        <taxon>eudicotyledons</taxon>
        <taxon>Gunneridae</taxon>
        <taxon>Pentapetalae</taxon>
        <taxon>rosids</taxon>
        <taxon>malvids</taxon>
        <taxon>Myrtales</taxon>
        <taxon>Myrtaceae</taxon>
        <taxon>Myrtoideae</taxon>
        <taxon>Eucalypteae</taxon>
        <taxon>Eucalyptus</taxon>
    </lineage>
</organism>
<dbReference type="GO" id="GO:0007165">
    <property type="term" value="P:signal transduction"/>
    <property type="evidence" value="ECO:0007669"/>
    <property type="project" value="InterPro"/>
</dbReference>
<dbReference type="Gene3D" id="1.10.8.430">
    <property type="entry name" value="Helical domain of apoptotic protease-activating factors"/>
    <property type="match status" value="1"/>
</dbReference>
<dbReference type="OMA" id="FIRRDDH"/>